<dbReference type="PANTHER" id="PTHR41248:SF1">
    <property type="entry name" value="NORD PROTEIN"/>
    <property type="match status" value="1"/>
</dbReference>
<evidence type="ECO:0000313" key="3">
    <source>
        <dbReference type="Proteomes" id="UP001501257"/>
    </source>
</evidence>
<dbReference type="InterPro" id="IPR051928">
    <property type="entry name" value="NorD/CobT"/>
</dbReference>
<accession>A0ABP9TIC0</accession>
<dbReference type="InterPro" id="IPR036465">
    <property type="entry name" value="vWFA_dom_sf"/>
</dbReference>
<reference evidence="3" key="1">
    <citation type="journal article" date="2019" name="Int. J. Syst. Evol. Microbiol.">
        <title>The Global Catalogue of Microorganisms (GCM) 10K type strain sequencing project: providing services to taxonomists for standard genome sequencing and annotation.</title>
        <authorList>
            <consortium name="The Broad Institute Genomics Platform"/>
            <consortium name="The Broad Institute Genome Sequencing Center for Infectious Disease"/>
            <person name="Wu L."/>
            <person name="Ma J."/>
        </authorList>
    </citation>
    <scope>NUCLEOTIDE SEQUENCE [LARGE SCALE GENOMIC DNA]</scope>
    <source>
        <strain evidence="3">JCM 18952</strain>
    </source>
</reference>
<comment type="caution">
    <text evidence="2">The sequence shown here is derived from an EMBL/GenBank/DDBJ whole genome shotgun (WGS) entry which is preliminary data.</text>
</comment>
<organism evidence="2 3">
    <name type="scientific">Paeniglutamicibacter antarcticus</name>
    <dbReference type="NCBI Taxonomy" id="494023"/>
    <lineage>
        <taxon>Bacteria</taxon>
        <taxon>Bacillati</taxon>
        <taxon>Actinomycetota</taxon>
        <taxon>Actinomycetes</taxon>
        <taxon>Micrococcales</taxon>
        <taxon>Micrococcaceae</taxon>
        <taxon>Paeniglutamicibacter</taxon>
    </lineage>
</organism>
<dbReference type="PIRSF" id="PIRSF031715">
    <property type="entry name" value="Cob_chel_CobT"/>
    <property type="match status" value="1"/>
</dbReference>
<evidence type="ECO:0000313" key="2">
    <source>
        <dbReference type="EMBL" id="GAA5226352.1"/>
    </source>
</evidence>
<dbReference type="Pfam" id="PF06213">
    <property type="entry name" value="CobT"/>
    <property type="match status" value="1"/>
</dbReference>
<sequence length="577" mass="62413">MPGQETVPSRLMERRAQEIRQLCAASLRALGADPRLELLGTRAYRGTSVLPFNAPHLYPALPDADFVSFRGASDGLALRATHSDDEKHQALLPGSPSARLVFEVLEQFRCESLSTLPGVVENLRARHISWSKEFIASGLTETSLGMLLYTIIQVTRSRITGEPVVPESEDMIEATRANLSSSLGPLLPHLRRKAHSQSAFAPHALDIAGLVDEAVNALESKRPARARSKDKEAKAPSFSLLMDVESDAAAIGALVSGTSSTLEQAQDGYTVFTRAYDKVSVAGDLVRADLLRGYRERVAQRVHEEAVNVALLAKKLQALLCVQERSGYDSGAEEGLLDGARLGQLVASPTERRVFKTDRFEPSAAATLTFLVDCSGSMKQNAPGLAAFLDVLVRALERIEVPCEVLGYTTGAWNGGRALKDWRRAGTPANPGRLNELSHLVFKDATTSWRTGRTSLAAMLKSTLYREGIDGEAVRWALGRLRDQDADSRFLVVISDGSPADGATANANDENYLQHDLAGVLRTAEAAGGTTILGLGLGLDMSQYFRRSTILDAERLGGSESVRDLLGLLERSVRAAR</sequence>
<dbReference type="Pfam" id="PF11775">
    <property type="entry name" value="CobT_C"/>
    <property type="match status" value="1"/>
</dbReference>
<gene>
    <name evidence="2" type="primary">cobT</name>
    <name evidence="2" type="ORF">GCM10025778_08830</name>
</gene>
<dbReference type="InterPro" id="IPR025861">
    <property type="entry name" value="CobT_VWA_dom"/>
</dbReference>
<evidence type="ECO:0000259" key="1">
    <source>
        <dbReference type="PROSITE" id="PS50234"/>
    </source>
</evidence>
<dbReference type="Proteomes" id="UP001501257">
    <property type="component" value="Unassembled WGS sequence"/>
</dbReference>
<dbReference type="SUPFAM" id="SSF53300">
    <property type="entry name" value="vWA-like"/>
    <property type="match status" value="1"/>
</dbReference>
<dbReference type="Gene3D" id="3.40.50.410">
    <property type="entry name" value="von Willebrand factor, type A domain"/>
    <property type="match status" value="1"/>
</dbReference>
<dbReference type="PROSITE" id="PS50234">
    <property type="entry name" value="VWFA"/>
    <property type="match status" value="1"/>
</dbReference>
<proteinExistence type="predicted"/>
<feature type="domain" description="VWFA" evidence="1">
    <location>
        <begin position="367"/>
        <end position="538"/>
    </location>
</feature>
<name>A0ABP9TIC0_9MICC</name>
<dbReference type="InterPro" id="IPR002035">
    <property type="entry name" value="VWF_A"/>
</dbReference>
<dbReference type="EMBL" id="BAABLK010000016">
    <property type="protein sequence ID" value="GAA5226352.1"/>
    <property type="molecule type" value="Genomic_DNA"/>
</dbReference>
<dbReference type="InterPro" id="IPR006538">
    <property type="entry name" value="CobT"/>
</dbReference>
<protein>
    <submittedName>
        <fullName evidence="2">Cobaltochelatase subunit CobT</fullName>
    </submittedName>
</protein>
<dbReference type="PANTHER" id="PTHR41248">
    <property type="entry name" value="NORD PROTEIN"/>
    <property type="match status" value="1"/>
</dbReference>
<keyword evidence="3" id="KW-1185">Reference proteome</keyword>